<proteinExistence type="predicted"/>
<dbReference type="Proteomes" id="UP001500466">
    <property type="component" value="Unassembled WGS sequence"/>
</dbReference>
<dbReference type="InterPro" id="IPR021810">
    <property type="entry name" value="T1RH-like_C"/>
</dbReference>
<evidence type="ECO:0000313" key="3">
    <source>
        <dbReference type="Proteomes" id="UP001500466"/>
    </source>
</evidence>
<feature type="domain" description="Type I restriction enzyme HindI endonuclease subunit-like C-terminal" evidence="1">
    <location>
        <begin position="1"/>
        <end position="54"/>
    </location>
</feature>
<accession>A0ABP9HFY6</accession>
<evidence type="ECO:0000259" key="1">
    <source>
        <dbReference type="Pfam" id="PF11867"/>
    </source>
</evidence>
<organism evidence="2 3">
    <name type="scientific">Yinghuangia aomiensis</name>
    <dbReference type="NCBI Taxonomy" id="676205"/>
    <lineage>
        <taxon>Bacteria</taxon>
        <taxon>Bacillati</taxon>
        <taxon>Actinomycetota</taxon>
        <taxon>Actinomycetes</taxon>
        <taxon>Kitasatosporales</taxon>
        <taxon>Streptomycetaceae</taxon>
        <taxon>Yinghuangia</taxon>
    </lineage>
</organism>
<gene>
    <name evidence="2" type="ORF">GCM10023205_39290</name>
</gene>
<name>A0ABP9HFY6_9ACTN</name>
<reference evidence="3" key="1">
    <citation type="journal article" date="2019" name="Int. J. Syst. Evol. Microbiol.">
        <title>The Global Catalogue of Microorganisms (GCM) 10K type strain sequencing project: providing services to taxonomists for standard genome sequencing and annotation.</title>
        <authorList>
            <consortium name="The Broad Institute Genomics Platform"/>
            <consortium name="The Broad Institute Genome Sequencing Center for Infectious Disease"/>
            <person name="Wu L."/>
            <person name="Ma J."/>
        </authorList>
    </citation>
    <scope>NUCLEOTIDE SEQUENCE [LARGE SCALE GENOMIC DNA]</scope>
    <source>
        <strain evidence="3">JCM 17986</strain>
    </source>
</reference>
<sequence length="120" mass="13416">MGDEVLAEIAREPGAEVLSKLKPDWIAREPVRARLRGAIKRLLARHNYPPDQAPRRRALLNLGSQRCSWSRGIHGAYVVRRRGLQVDDRGCGEVAGAVERLPRQPGYALTVPTSTTRDIR</sequence>
<comment type="caution">
    <text evidence="2">The sequence shown here is derived from an EMBL/GenBank/DDBJ whole genome shotgun (WGS) entry which is preliminary data.</text>
</comment>
<keyword evidence="3" id="KW-1185">Reference proteome</keyword>
<dbReference type="EMBL" id="BAABHS010000013">
    <property type="protein sequence ID" value="GAA4970015.1"/>
    <property type="molecule type" value="Genomic_DNA"/>
</dbReference>
<dbReference type="Pfam" id="PF11867">
    <property type="entry name" value="T1RH-like_C"/>
    <property type="match status" value="1"/>
</dbReference>
<evidence type="ECO:0000313" key="2">
    <source>
        <dbReference type="EMBL" id="GAA4970015.1"/>
    </source>
</evidence>
<protein>
    <recommendedName>
        <fullName evidence="1">Type I restriction enzyme HindI endonuclease subunit-like C-terminal domain-containing protein</fullName>
    </recommendedName>
</protein>